<feature type="domain" description="F-box/LRR-repeat protein 15/At3g58940/PEG3-like LRR" evidence="1">
    <location>
        <begin position="102"/>
        <end position="233"/>
    </location>
</feature>
<dbReference type="PANTHER" id="PTHR34145">
    <property type="entry name" value="OS02G0105600 PROTEIN"/>
    <property type="match status" value="1"/>
</dbReference>
<accession>A0A6D2IHL1</accession>
<dbReference type="OrthoDB" id="1029898at2759"/>
<gene>
    <name evidence="2" type="ORF">MERR_LOCUS16948</name>
</gene>
<dbReference type="Pfam" id="PF24758">
    <property type="entry name" value="LRR_At5g56370"/>
    <property type="match status" value="1"/>
</dbReference>
<dbReference type="Gene3D" id="3.80.10.10">
    <property type="entry name" value="Ribonuclease Inhibitor"/>
    <property type="match status" value="1"/>
</dbReference>
<dbReference type="InterPro" id="IPR032675">
    <property type="entry name" value="LRR_dom_sf"/>
</dbReference>
<evidence type="ECO:0000313" key="2">
    <source>
        <dbReference type="EMBL" id="CAA7029713.1"/>
    </source>
</evidence>
<dbReference type="InterPro" id="IPR055411">
    <property type="entry name" value="LRR_FXL15/At3g58940/PEG3-like"/>
</dbReference>
<dbReference type="SUPFAM" id="SSF52047">
    <property type="entry name" value="RNI-like"/>
    <property type="match status" value="1"/>
</dbReference>
<comment type="caution">
    <text evidence="2">The sequence shown here is derived from an EMBL/GenBank/DDBJ whole genome shotgun (WGS) entry which is preliminary data.</text>
</comment>
<reference evidence="2" key="1">
    <citation type="submission" date="2020-01" db="EMBL/GenBank/DDBJ databases">
        <authorList>
            <person name="Mishra B."/>
        </authorList>
    </citation>
    <scope>NUCLEOTIDE SEQUENCE [LARGE SCALE GENOMIC DNA]</scope>
</reference>
<keyword evidence="3" id="KW-1185">Reference proteome</keyword>
<evidence type="ECO:0000259" key="1">
    <source>
        <dbReference type="Pfam" id="PF24758"/>
    </source>
</evidence>
<dbReference type="AlphaFoldDB" id="A0A6D2IHL1"/>
<dbReference type="InterPro" id="IPR053772">
    <property type="entry name" value="At1g61320/At1g61330-like"/>
</dbReference>
<protein>
    <recommendedName>
        <fullName evidence="1">F-box/LRR-repeat protein 15/At3g58940/PEG3-like LRR domain-containing protein</fullName>
    </recommendedName>
</protein>
<dbReference type="EMBL" id="CACVBM020001085">
    <property type="protein sequence ID" value="CAA7029713.1"/>
    <property type="molecule type" value="Genomic_DNA"/>
</dbReference>
<evidence type="ECO:0000313" key="3">
    <source>
        <dbReference type="Proteomes" id="UP000467841"/>
    </source>
</evidence>
<sequence length="390" mass="45264">MSESPNKHMKLTANLSENLLEHIVSLYLPIQSVLTNRSVSRRFREAEIRSRNLDFSGIYSVRRKQSDVVRAVEDVFNEHKGSEINRFVLILNHIGVEDKIVSWIKTCLDKNIQEFVLDFSKSKKTIEIPIDFSAVETLTALTLRWCKFHIPENSPKGLKLLRTLSLMKTEIKQEMIDAIVENCIYLATLELKQCLMRGILSINAHNHKKFKSISVCSMPKLLGIILDAPTLECYTYEGYVKVFDFSRVVALKEANLHYNRRFNWRYDASDMVRANMGAHVGVRVFATTNIFLEIKNFTFDPGFLWEFHYQQDLQNYDNKCFKSIKEVKINGYKGDKHELIIVAFFVWKAQSLKKLELVISKKAKEQAQGSDYGNINDIKRLYPNVIVTEY</sequence>
<dbReference type="PANTHER" id="PTHR34145:SF54">
    <property type="entry name" value="FBD-ASSOCIATED F-BOX PLANT PROTEIN"/>
    <property type="match status" value="1"/>
</dbReference>
<proteinExistence type="predicted"/>
<dbReference type="CDD" id="cd09917">
    <property type="entry name" value="F-box_SF"/>
    <property type="match status" value="1"/>
</dbReference>
<dbReference type="Proteomes" id="UP000467841">
    <property type="component" value="Unassembled WGS sequence"/>
</dbReference>
<organism evidence="2 3">
    <name type="scientific">Microthlaspi erraticum</name>
    <dbReference type="NCBI Taxonomy" id="1685480"/>
    <lineage>
        <taxon>Eukaryota</taxon>
        <taxon>Viridiplantae</taxon>
        <taxon>Streptophyta</taxon>
        <taxon>Embryophyta</taxon>
        <taxon>Tracheophyta</taxon>
        <taxon>Spermatophyta</taxon>
        <taxon>Magnoliopsida</taxon>
        <taxon>eudicotyledons</taxon>
        <taxon>Gunneridae</taxon>
        <taxon>Pentapetalae</taxon>
        <taxon>rosids</taxon>
        <taxon>malvids</taxon>
        <taxon>Brassicales</taxon>
        <taxon>Brassicaceae</taxon>
        <taxon>Coluteocarpeae</taxon>
        <taxon>Microthlaspi</taxon>
    </lineage>
</organism>
<name>A0A6D2IHL1_9BRAS</name>